<feature type="region of interest" description="Disordered" evidence="1">
    <location>
        <begin position="1"/>
        <end position="37"/>
    </location>
</feature>
<sequence length="65" mass="7265">MTYLSRYSFRSLNRSSSPGRGNSRTSSIRSATAESRSPGLLVASARTMSLDWSPVRKRRAFRALL</sequence>
<evidence type="ECO:0000313" key="2">
    <source>
        <dbReference type="EMBL" id="ACG35923.1"/>
    </source>
</evidence>
<dbReference type="AlphaFoldDB" id="B6TFP0"/>
<evidence type="ECO:0000256" key="1">
    <source>
        <dbReference type="SAM" id="MobiDB-lite"/>
    </source>
</evidence>
<proteinExistence type="evidence at transcript level"/>
<name>B6TFP0_MAIZE</name>
<protein>
    <submittedName>
        <fullName evidence="2">Uncharacterized protein</fullName>
    </submittedName>
</protein>
<dbReference type="EMBL" id="EU963805">
    <property type="protein sequence ID" value="ACG35923.1"/>
    <property type="molecule type" value="mRNA"/>
</dbReference>
<reference evidence="2" key="1">
    <citation type="journal article" date="2009" name="Plant Mol. Biol.">
        <title>Insights into corn genes derived from large-scale cDNA sequencing.</title>
        <authorList>
            <person name="Alexandrov N.N."/>
            <person name="Brover V.V."/>
            <person name="Freidin S."/>
            <person name="Troukhan M.E."/>
            <person name="Tatarinova T.V."/>
            <person name="Zhang H."/>
            <person name="Swaller T.J."/>
            <person name="Lu Y.P."/>
            <person name="Bouck J."/>
            <person name="Flavell R.B."/>
            <person name="Feldmann K.A."/>
        </authorList>
    </citation>
    <scope>NUCLEOTIDE SEQUENCE</scope>
</reference>
<accession>B6TFP0</accession>
<feature type="compositionally biased region" description="Low complexity" evidence="1">
    <location>
        <begin position="10"/>
        <end position="27"/>
    </location>
</feature>
<organism evidence="2">
    <name type="scientific">Zea mays</name>
    <name type="common">Maize</name>
    <dbReference type="NCBI Taxonomy" id="4577"/>
    <lineage>
        <taxon>Eukaryota</taxon>
        <taxon>Viridiplantae</taxon>
        <taxon>Streptophyta</taxon>
        <taxon>Embryophyta</taxon>
        <taxon>Tracheophyta</taxon>
        <taxon>Spermatophyta</taxon>
        <taxon>Magnoliopsida</taxon>
        <taxon>Liliopsida</taxon>
        <taxon>Poales</taxon>
        <taxon>Poaceae</taxon>
        <taxon>PACMAD clade</taxon>
        <taxon>Panicoideae</taxon>
        <taxon>Andropogonodae</taxon>
        <taxon>Andropogoneae</taxon>
        <taxon>Tripsacinae</taxon>
        <taxon>Zea</taxon>
    </lineage>
</organism>